<sequence>MFLKYFSKNEIFILWYFHVIYRNNLFLFLENYFDFCLRILNLVPKFSPLFSEEYFNLFFDFYLKTIPLVTLNFC</sequence>
<evidence type="ECO:0000313" key="1">
    <source>
        <dbReference type="EMBL" id="VEU57456.1"/>
    </source>
</evidence>
<dbReference type="AlphaFoldDB" id="A0AB38W877"/>
<reference evidence="1 2" key="1">
    <citation type="submission" date="2019-01" db="EMBL/GenBank/DDBJ databases">
        <authorList>
            <consortium name="Pathogen Informatics"/>
        </authorList>
    </citation>
    <scope>NUCLEOTIDE SEQUENCE [LARGE SCALE GENOMIC DNA]</scope>
    <source>
        <strain evidence="1 2">NCTC10119</strain>
    </source>
</reference>
<gene>
    <name evidence="1" type="ORF">NCTC10119_00735</name>
</gene>
<name>A0AB38W877_MYCPM</name>
<dbReference type="Proteomes" id="UP000289557">
    <property type="component" value="Chromosome"/>
</dbReference>
<accession>A0AB38W877</accession>
<proteinExistence type="predicted"/>
<organism evidence="1 2">
    <name type="scientific">Mycoplasmoides pneumoniae</name>
    <name type="common">Mycoplasma pneumoniae</name>
    <dbReference type="NCBI Taxonomy" id="2104"/>
    <lineage>
        <taxon>Bacteria</taxon>
        <taxon>Bacillati</taxon>
        <taxon>Mycoplasmatota</taxon>
        <taxon>Mycoplasmoidales</taxon>
        <taxon>Mycoplasmoidaceae</taxon>
        <taxon>Mycoplasmoides</taxon>
    </lineage>
</organism>
<evidence type="ECO:0000313" key="2">
    <source>
        <dbReference type="Proteomes" id="UP000289557"/>
    </source>
</evidence>
<dbReference type="EMBL" id="LR214945">
    <property type="protein sequence ID" value="VEU57456.1"/>
    <property type="molecule type" value="Genomic_DNA"/>
</dbReference>
<protein>
    <submittedName>
        <fullName evidence="1">Uncharacterized protein</fullName>
    </submittedName>
</protein>